<keyword evidence="3" id="KW-1185">Reference proteome</keyword>
<gene>
    <name evidence="2" type="ORF">B0H65DRAFT_543238</name>
</gene>
<accession>A0AAE0J129</accession>
<sequence>MFRSDHKALPPGYPSPDVLDPRLFGHASVQEMKNGRVMMSPGATGNSKPSKDTSDDLGVGKSSVRLPSYAALPLADDQHGGQVEQSESSEIGLKHVMASIDSPFEDVVVDSLISAVDNSDYPLWPLTGERPPSRWLTFMASADSKDPVACSQLYDMISDELKRACFQGEKMVASSNRLTSQRRVPNTPGRRSALRGKSGFAGGNMKLANAVSDSKCPKALDGNNITTDNSSVQEDLVTGTIDVKPFVESSSKRFVDLMSLSKKPGIGAKRVLQGLSTLKACAGHDTDEERNTLPASHANVELKRPSQPEPIVPLASDTCKGYKDKKGGKLMPCSLKATV</sequence>
<protein>
    <submittedName>
        <fullName evidence="2">Uncharacterized protein</fullName>
    </submittedName>
</protein>
<dbReference type="AlphaFoldDB" id="A0AAE0J129"/>
<evidence type="ECO:0000256" key="1">
    <source>
        <dbReference type="SAM" id="MobiDB-lite"/>
    </source>
</evidence>
<dbReference type="RefSeq" id="XP_062676766.1">
    <property type="nucleotide sequence ID" value="XM_062829218.1"/>
</dbReference>
<dbReference type="GeneID" id="87866372"/>
<feature type="region of interest" description="Disordered" evidence="1">
    <location>
        <begin position="1"/>
        <end position="21"/>
    </location>
</feature>
<evidence type="ECO:0000313" key="2">
    <source>
        <dbReference type="EMBL" id="KAK3334600.1"/>
    </source>
</evidence>
<dbReference type="Proteomes" id="UP001278500">
    <property type="component" value="Unassembled WGS sequence"/>
</dbReference>
<evidence type="ECO:0000313" key="3">
    <source>
        <dbReference type="Proteomes" id="UP001278500"/>
    </source>
</evidence>
<feature type="region of interest" description="Disordered" evidence="1">
    <location>
        <begin position="176"/>
        <end position="201"/>
    </location>
</feature>
<comment type="caution">
    <text evidence="2">The sequence shown here is derived from an EMBL/GenBank/DDBJ whole genome shotgun (WGS) entry which is preliminary data.</text>
</comment>
<organism evidence="2 3">
    <name type="scientific">Neurospora tetraspora</name>
    <dbReference type="NCBI Taxonomy" id="94610"/>
    <lineage>
        <taxon>Eukaryota</taxon>
        <taxon>Fungi</taxon>
        <taxon>Dikarya</taxon>
        <taxon>Ascomycota</taxon>
        <taxon>Pezizomycotina</taxon>
        <taxon>Sordariomycetes</taxon>
        <taxon>Sordariomycetidae</taxon>
        <taxon>Sordariales</taxon>
        <taxon>Sordariaceae</taxon>
        <taxon>Neurospora</taxon>
    </lineage>
</organism>
<feature type="region of interest" description="Disordered" evidence="1">
    <location>
        <begin position="33"/>
        <end position="61"/>
    </location>
</feature>
<reference evidence="2" key="1">
    <citation type="journal article" date="2023" name="Mol. Phylogenet. Evol.">
        <title>Genome-scale phylogeny and comparative genomics of the fungal order Sordariales.</title>
        <authorList>
            <person name="Hensen N."/>
            <person name="Bonometti L."/>
            <person name="Westerberg I."/>
            <person name="Brannstrom I.O."/>
            <person name="Guillou S."/>
            <person name="Cros-Aarteil S."/>
            <person name="Calhoun S."/>
            <person name="Haridas S."/>
            <person name="Kuo A."/>
            <person name="Mondo S."/>
            <person name="Pangilinan J."/>
            <person name="Riley R."/>
            <person name="LaButti K."/>
            <person name="Andreopoulos B."/>
            <person name="Lipzen A."/>
            <person name="Chen C."/>
            <person name="Yan M."/>
            <person name="Daum C."/>
            <person name="Ng V."/>
            <person name="Clum A."/>
            <person name="Steindorff A."/>
            <person name="Ohm R.A."/>
            <person name="Martin F."/>
            <person name="Silar P."/>
            <person name="Natvig D.O."/>
            <person name="Lalanne C."/>
            <person name="Gautier V."/>
            <person name="Ament-Velasquez S.L."/>
            <person name="Kruys A."/>
            <person name="Hutchinson M.I."/>
            <person name="Powell A.J."/>
            <person name="Barry K."/>
            <person name="Miller A.N."/>
            <person name="Grigoriev I.V."/>
            <person name="Debuchy R."/>
            <person name="Gladieux P."/>
            <person name="Hiltunen Thoren M."/>
            <person name="Johannesson H."/>
        </authorList>
    </citation>
    <scope>NUCLEOTIDE SEQUENCE</scope>
    <source>
        <strain evidence="2">CBS 560.94</strain>
    </source>
</reference>
<reference evidence="2" key="2">
    <citation type="submission" date="2023-06" db="EMBL/GenBank/DDBJ databases">
        <authorList>
            <consortium name="Lawrence Berkeley National Laboratory"/>
            <person name="Haridas S."/>
            <person name="Hensen N."/>
            <person name="Bonometti L."/>
            <person name="Westerberg I."/>
            <person name="Brannstrom I.O."/>
            <person name="Guillou S."/>
            <person name="Cros-Aarteil S."/>
            <person name="Calhoun S."/>
            <person name="Kuo A."/>
            <person name="Mondo S."/>
            <person name="Pangilinan J."/>
            <person name="Riley R."/>
            <person name="Labutti K."/>
            <person name="Andreopoulos B."/>
            <person name="Lipzen A."/>
            <person name="Chen C."/>
            <person name="Yanf M."/>
            <person name="Daum C."/>
            <person name="Ng V."/>
            <person name="Clum A."/>
            <person name="Steindorff A."/>
            <person name="Ohm R."/>
            <person name="Martin F."/>
            <person name="Silar P."/>
            <person name="Natvig D."/>
            <person name="Lalanne C."/>
            <person name="Gautier V."/>
            <person name="Ament-Velasquez S.L."/>
            <person name="Kruys A."/>
            <person name="Hutchinson M.I."/>
            <person name="Powell A.J."/>
            <person name="Barry K."/>
            <person name="Miller A.N."/>
            <person name="Grigoriev I.V."/>
            <person name="Debuchy R."/>
            <person name="Gladieux P."/>
            <person name="Thoren M.H."/>
            <person name="Johannesson H."/>
        </authorList>
    </citation>
    <scope>NUCLEOTIDE SEQUENCE</scope>
    <source>
        <strain evidence="2">CBS 560.94</strain>
    </source>
</reference>
<name>A0AAE0J129_9PEZI</name>
<proteinExistence type="predicted"/>
<dbReference type="EMBL" id="JAUEPP010000010">
    <property type="protein sequence ID" value="KAK3334600.1"/>
    <property type="molecule type" value="Genomic_DNA"/>
</dbReference>